<organism evidence="1 2">
    <name type="scientific">Dreissena polymorpha</name>
    <name type="common">Zebra mussel</name>
    <name type="synonym">Mytilus polymorpha</name>
    <dbReference type="NCBI Taxonomy" id="45954"/>
    <lineage>
        <taxon>Eukaryota</taxon>
        <taxon>Metazoa</taxon>
        <taxon>Spiralia</taxon>
        <taxon>Lophotrochozoa</taxon>
        <taxon>Mollusca</taxon>
        <taxon>Bivalvia</taxon>
        <taxon>Autobranchia</taxon>
        <taxon>Heteroconchia</taxon>
        <taxon>Euheterodonta</taxon>
        <taxon>Imparidentia</taxon>
        <taxon>Neoheterodontei</taxon>
        <taxon>Myida</taxon>
        <taxon>Dreissenoidea</taxon>
        <taxon>Dreissenidae</taxon>
        <taxon>Dreissena</taxon>
    </lineage>
</organism>
<evidence type="ECO:0000313" key="1">
    <source>
        <dbReference type="EMBL" id="KAH3769537.1"/>
    </source>
</evidence>
<gene>
    <name evidence="1" type="ORF">DPMN_170810</name>
</gene>
<evidence type="ECO:0000313" key="2">
    <source>
        <dbReference type="Proteomes" id="UP000828390"/>
    </source>
</evidence>
<dbReference type="Proteomes" id="UP000828390">
    <property type="component" value="Unassembled WGS sequence"/>
</dbReference>
<dbReference type="EMBL" id="JAIWYP010000009">
    <property type="protein sequence ID" value="KAH3769537.1"/>
    <property type="molecule type" value="Genomic_DNA"/>
</dbReference>
<reference evidence="1" key="1">
    <citation type="journal article" date="2019" name="bioRxiv">
        <title>The Genome of the Zebra Mussel, Dreissena polymorpha: A Resource for Invasive Species Research.</title>
        <authorList>
            <person name="McCartney M.A."/>
            <person name="Auch B."/>
            <person name="Kono T."/>
            <person name="Mallez S."/>
            <person name="Zhang Y."/>
            <person name="Obille A."/>
            <person name="Becker A."/>
            <person name="Abrahante J.E."/>
            <person name="Garbe J."/>
            <person name="Badalamenti J.P."/>
            <person name="Herman A."/>
            <person name="Mangelson H."/>
            <person name="Liachko I."/>
            <person name="Sullivan S."/>
            <person name="Sone E.D."/>
            <person name="Koren S."/>
            <person name="Silverstein K.A.T."/>
            <person name="Beckman K.B."/>
            <person name="Gohl D.M."/>
        </authorList>
    </citation>
    <scope>NUCLEOTIDE SEQUENCE</scope>
    <source>
        <strain evidence="1">Duluth1</strain>
        <tissue evidence="1">Whole animal</tissue>
    </source>
</reference>
<accession>A0A9D4IEL0</accession>
<sequence length="113" mass="13022">MKIRHQFFELSPGIIGTNVLTKFHEDRTRNVASRVFTRQNVDDERRTDDGQKATQKLTMSTLCSGELKTNVQTKFHKDWTINVTTRVLTRFNYSGSHISKTALCPGRHVFLPI</sequence>
<keyword evidence="2" id="KW-1185">Reference proteome</keyword>
<reference evidence="1" key="2">
    <citation type="submission" date="2020-11" db="EMBL/GenBank/DDBJ databases">
        <authorList>
            <person name="McCartney M.A."/>
            <person name="Auch B."/>
            <person name="Kono T."/>
            <person name="Mallez S."/>
            <person name="Becker A."/>
            <person name="Gohl D.M."/>
            <person name="Silverstein K.A.T."/>
            <person name="Koren S."/>
            <person name="Bechman K.B."/>
            <person name="Herman A."/>
            <person name="Abrahante J.E."/>
            <person name="Garbe J."/>
        </authorList>
    </citation>
    <scope>NUCLEOTIDE SEQUENCE</scope>
    <source>
        <strain evidence="1">Duluth1</strain>
        <tissue evidence="1">Whole animal</tissue>
    </source>
</reference>
<dbReference type="AlphaFoldDB" id="A0A9D4IEL0"/>
<proteinExistence type="predicted"/>
<comment type="caution">
    <text evidence="1">The sequence shown here is derived from an EMBL/GenBank/DDBJ whole genome shotgun (WGS) entry which is preliminary data.</text>
</comment>
<protein>
    <submittedName>
        <fullName evidence="1">Uncharacterized protein</fullName>
    </submittedName>
</protein>
<name>A0A9D4IEL0_DREPO</name>